<reference evidence="4" key="1">
    <citation type="journal article" date="2019" name="Int. J. Syst. Evol. Microbiol.">
        <title>The Global Catalogue of Microorganisms (GCM) 10K type strain sequencing project: providing services to taxonomists for standard genome sequencing and annotation.</title>
        <authorList>
            <consortium name="The Broad Institute Genomics Platform"/>
            <consortium name="The Broad Institute Genome Sequencing Center for Infectious Disease"/>
            <person name="Wu L."/>
            <person name="Ma J."/>
        </authorList>
    </citation>
    <scope>NUCLEOTIDE SEQUENCE [LARGE SCALE GENOMIC DNA]</scope>
    <source>
        <strain evidence="4">JCM 32105</strain>
    </source>
</reference>
<protein>
    <recommendedName>
        <fullName evidence="2">SPOR domain-containing protein</fullName>
    </recommendedName>
</protein>
<feature type="domain" description="SPOR" evidence="2">
    <location>
        <begin position="69"/>
        <end position="149"/>
    </location>
</feature>
<evidence type="ECO:0000313" key="3">
    <source>
        <dbReference type="EMBL" id="GAA4467178.1"/>
    </source>
</evidence>
<sequence>MAQGDDPGDVAIHSDARLAVLVRKNHSYVRLSTPEPPPKAPDPAAKLTTTPNTPPPSSTALIHHDTRVVYNGKGYRVQIYSGPDRNKAIAVKSEFMRRNPGVSTYLFYVAPAFRVKVGDYRTQRDAEGMLREANSLFSPCMIVPDMVTISTY</sequence>
<dbReference type="InterPro" id="IPR036680">
    <property type="entry name" value="SPOR-like_sf"/>
</dbReference>
<accession>A0ABP8NHN3</accession>
<dbReference type="Proteomes" id="UP001500067">
    <property type="component" value="Unassembled WGS sequence"/>
</dbReference>
<comment type="caution">
    <text evidence="3">The sequence shown here is derived from an EMBL/GenBank/DDBJ whole genome shotgun (WGS) entry which is preliminary data.</text>
</comment>
<feature type="compositionally biased region" description="Low complexity" evidence="1">
    <location>
        <begin position="42"/>
        <end position="51"/>
    </location>
</feature>
<dbReference type="SUPFAM" id="SSF110997">
    <property type="entry name" value="Sporulation related repeat"/>
    <property type="match status" value="1"/>
</dbReference>
<name>A0ABP8NHN3_9BACT</name>
<dbReference type="EMBL" id="BAABFA010000015">
    <property type="protein sequence ID" value="GAA4467178.1"/>
    <property type="molecule type" value="Genomic_DNA"/>
</dbReference>
<feature type="region of interest" description="Disordered" evidence="1">
    <location>
        <begin position="29"/>
        <end position="58"/>
    </location>
</feature>
<gene>
    <name evidence="3" type="ORF">GCM10023093_22580</name>
</gene>
<proteinExistence type="predicted"/>
<dbReference type="PROSITE" id="PS51724">
    <property type="entry name" value="SPOR"/>
    <property type="match status" value="1"/>
</dbReference>
<dbReference type="Pfam" id="PF05036">
    <property type="entry name" value="SPOR"/>
    <property type="match status" value="1"/>
</dbReference>
<organism evidence="3 4">
    <name type="scientific">Nemorincola caseinilytica</name>
    <dbReference type="NCBI Taxonomy" id="2054315"/>
    <lineage>
        <taxon>Bacteria</taxon>
        <taxon>Pseudomonadati</taxon>
        <taxon>Bacteroidota</taxon>
        <taxon>Chitinophagia</taxon>
        <taxon>Chitinophagales</taxon>
        <taxon>Chitinophagaceae</taxon>
        <taxon>Nemorincola</taxon>
    </lineage>
</organism>
<evidence type="ECO:0000259" key="2">
    <source>
        <dbReference type="PROSITE" id="PS51724"/>
    </source>
</evidence>
<dbReference type="Gene3D" id="3.30.70.1070">
    <property type="entry name" value="Sporulation related repeat"/>
    <property type="match status" value="1"/>
</dbReference>
<evidence type="ECO:0000256" key="1">
    <source>
        <dbReference type="SAM" id="MobiDB-lite"/>
    </source>
</evidence>
<dbReference type="InterPro" id="IPR007730">
    <property type="entry name" value="SPOR-like_dom"/>
</dbReference>
<evidence type="ECO:0000313" key="4">
    <source>
        <dbReference type="Proteomes" id="UP001500067"/>
    </source>
</evidence>
<keyword evidence="4" id="KW-1185">Reference proteome</keyword>